<dbReference type="PANTHER" id="PTHR42718">
    <property type="entry name" value="MAJOR FACILITATOR SUPERFAMILY MULTIDRUG TRANSPORTER MFSC"/>
    <property type="match status" value="1"/>
</dbReference>
<reference evidence="8 9" key="1">
    <citation type="submission" date="2014-06" db="EMBL/GenBank/DDBJ databases">
        <title>Evolutionary Origins and Diversification of the Mycorrhizal Mutualists.</title>
        <authorList>
            <consortium name="DOE Joint Genome Institute"/>
            <consortium name="Mycorrhizal Genomics Consortium"/>
            <person name="Kohler A."/>
            <person name="Kuo A."/>
            <person name="Nagy L.G."/>
            <person name="Floudas D."/>
            <person name="Copeland A."/>
            <person name="Barry K.W."/>
            <person name="Cichocki N."/>
            <person name="Veneault-Fourrey C."/>
            <person name="LaButti K."/>
            <person name="Lindquist E.A."/>
            <person name="Lipzen A."/>
            <person name="Lundell T."/>
            <person name="Morin E."/>
            <person name="Murat C."/>
            <person name="Riley R."/>
            <person name="Ohm R."/>
            <person name="Sun H."/>
            <person name="Tunlid A."/>
            <person name="Henrissat B."/>
            <person name="Grigoriev I.V."/>
            <person name="Hibbett D.S."/>
            <person name="Martin F."/>
        </authorList>
    </citation>
    <scope>NUCLEOTIDE SEQUENCE [LARGE SCALE GENOMIC DNA]</scope>
    <source>
        <strain evidence="8 9">SS14</strain>
    </source>
</reference>
<comment type="subcellular location">
    <subcellularLocation>
        <location evidence="1">Membrane</location>
        <topology evidence="1">Multi-pass membrane protein</topology>
    </subcellularLocation>
</comment>
<evidence type="ECO:0000256" key="1">
    <source>
        <dbReference type="ARBA" id="ARBA00004141"/>
    </source>
</evidence>
<dbReference type="GO" id="GO:0016020">
    <property type="term" value="C:membrane"/>
    <property type="evidence" value="ECO:0007669"/>
    <property type="project" value="UniProtKB-SubCell"/>
</dbReference>
<dbReference type="SUPFAM" id="SSF103473">
    <property type="entry name" value="MFS general substrate transporter"/>
    <property type="match status" value="1"/>
</dbReference>
<proteinExistence type="predicted"/>
<sequence length="135" mass="14509">MDIYALSKIDSIAAYVYPTFANDNLISAHGNMMNATPLKGEFTAGNSRCALMGAALTIPSAQHLIMHMFPVPQEQAKAITIFGAMGGIGIVLGLVIGALFVTFTSWPWVFYFSSIVSATIVFSIAFLVPNEMEPD</sequence>
<dbReference type="HOGENOM" id="CLU_1887102_0_0_1"/>
<feature type="domain" description="Major facilitator superfamily (MFS) profile" evidence="7">
    <location>
        <begin position="1"/>
        <end position="135"/>
    </location>
</feature>
<dbReference type="Gene3D" id="1.20.1250.20">
    <property type="entry name" value="MFS general substrate transporter like domains"/>
    <property type="match status" value="1"/>
</dbReference>
<evidence type="ECO:0000256" key="3">
    <source>
        <dbReference type="ARBA" id="ARBA00022692"/>
    </source>
</evidence>
<dbReference type="Pfam" id="PF07690">
    <property type="entry name" value="MFS_1"/>
    <property type="match status" value="1"/>
</dbReference>
<feature type="transmembrane region" description="Helical" evidence="6">
    <location>
        <begin position="78"/>
        <end position="102"/>
    </location>
</feature>
<keyword evidence="9" id="KW-1185">Reference proteome</keyword>
<evidence type="ECO:0000313" key="8">
    <source>
        <dbReference type="EMBL" id="KIJ41555.1"/>
    </source>
</evidence>
<evidence type="ECO:0000256" key="5">
    <source>
        <dbReference type="ARBA" id="ARBA00023136"/>
    </source>
</evidence>
<feature type="transmembrane region" description="Helical" evidence="6">
    <location>
        <begin position="108"/>
        <end position="128"/>
    </location>
</feature>
<dbReference type="InterPro" id="IPR011701">
    <property type="entry name" value="MFS"/>
</dbReference>
<name>A0A0C9VSV3_SPHS4</name>
<gene>
    <name evidence="8" type="ORF">M422DRAFT_255467</name>
</gene>
<dbReference type="GO" id="GO:0022857">
    <property type="term" value="F:transmembrane transporter activity"/>
    <property type="evidence" value="ECO:0007669"/>
    <property type="project" value="InterPro"/>
</dbReference>
<evidence type="ECO:0000256" key="2">
    <source>
        <dbReference type="ARBA" id="ARBA00022448"/>
    </source>
</evidence>
<accession>A0A0C9VSV3</accession>
<protein>
    <recommendedName>
        <fullName evidence="7">Major facilitator superfamily (MFS) profile domain-containing protein</fullName>
    </recommendedName>
</protein>
<dbReference type="PROSITE" id="PS50850">
    <property type="entry name" value="MFS"/>
    <property type="match status" value="1"/>
</dbReference>
<keyword evidence="2" id="KW-0813">Transport</keyword>
<evidence type="ECO:0000259" key="7">
    <source>
        <dbReference type="PROSITE" id="PS50850"/>
    </source>
</evidence>
<dbReference type="AlphaFoldDB" id="A0A0C9VSV3"/>
<dbReference type="PANTHER" id="PTHR42718:SF9">
    <property type="entry name" value="MAJOR FACILITATOR SUPERFAMILY MULTIDRUG TRANSPORTER MFSC"/>
    <property type="match status" value="1"/>
</dbReference>
<dbReference type="InterPro" id="IPR036259">
    <property type="entry name" value="MFS_trans_sf"/>
</dbReference>
<evidence type="ECO:0000256" key="4">
    <source>
        <dbReference type="ARBA" id="ARBA00022989"/>
    </source>
</evidence>
<evidence type="ECO:0000313" key="9">
    <source>
        <dbReference type="Proteomes" id="UP000054279"/>
    </source>
</evidence>
<dbReference type="InterPro" id="IPR020846">
    <property type="entry name" value="MFS_dom"/>
</dbReference>
<organism evidence="8 9">
    <name type="scientific">Sphaerobolus stellatus (strain SS14)</name>
    <dbReference type="NCBI Taxonomy" id="990650"/>
    <lineage>
        <taxon>Eukaryota</taxon>
        <taxon>Fungi</taxon>
        <taxon>Dikarya</taxon>
        <taxon>Basidiomycota</taxon>
        <taxon>Agaricomycotina</taxon>
        <taxon>Agaricomycetes</taxon>
        <taxon>Phallomycetidae</taxon>
        <taxon>Geastrales</taxon>
        <taxon>Sphaerobolaceae</taxon>
        <taxon>Sphaerobolus</taxon>
    </lineage>
</organism>
<keyword evidence="4 6" id="KW-1133">Transmembrane helix</keyword>
<evidence type="ECO:0000256" key="6">
    <source>
        <dbReference type="SAM" id="Phobius"/>
    </source>
</evidence>
<dbReference type="Proteomes" id="UP000054279">
    <property type="component" value="Unassembled WGS sequence"/>
</dbReference>
<dbReference type="EMBL" id="KN837136">
    <property type="protein sequence ID" value="KIJ41555.1"/>
    <property type="molecule type" value="Genomic_DNA"/>
</dbReference>
<keyword evidence="5 6" id="KW-0472">Membrane</keyword>
<keyword evidence="3 6" id="KW-0812">Transmembrane</keyword>